<name>A0A158J6K2_9BURK</name>
<organism evidence="2 3">
    <name type="scientific">Caballeronia humi</name>
    <dbReference type="NCBI Taxonomy" id="326474"/>
    <lineage>
        <taxon>Bacteria</taxon>
        <taxon>Pseudomonadati</taxon>
        <taxon>Pseudomonadota</taxon>
        <taxon>Betaproteobacteria</taxon>
        <taxon>Burkholderiales</taxon>
        <taxon>Burkholderiaceae</taxon>
        <taxon>Caballeronia</taxon>
    </lineage>
</organism>
<dbReference type="RefSeq" id="WP_125474247.1">
    <property type="nucleotide sequence ID" value="NZ_FCNW02000059.1"/>
</dbReference>
<keyword evidence="1" id="KW-0732">Signal</keyword>
<accession>A0A158J6K2</accession>
<dbReference type="Proteomes" id="UP000054977">
    <property type="component" value="Unassembled WGS sequence"/>
</dbReference>
<dbReference type="EMBL" id="FCNW02000059">
    <property type="protein sequence ID" value="SAL63951.1"/>
    <property type="molecule type" value="Genomic_DNA"/>
</dbReference>
<protein>
    <submittedName>
        <fullName evidence="2">Uncharacterized protein</fullName>
    </submittedName>
</protein>
<evidence type="ECO:0000256" key="1">
    <source>
        <dbReference type="SAM" id="SignalP"/>
    </source>
</evidence>
<dbReference type="OrthoDB" id="9130074at2"/>
<feature type="signal peptide" evidence="1">
    <location>
        <begin position="1"/>
        <end position="19"/>
    </location>
</feature>
<evidence type="ECO:0000313" key="2">
    <source>
        <dbReference type="EMBL" id="SAL63951.1"/>
    </source>
</evidence>
<dbReference type="AlphaFoldDB" id="A0A158J6K2"/>
<sequence length="188" mass="20107">MCRLLFVVTLLLFATPAVPGSDHDGHVVHGDDRRHGHDVLKVFDANGKVVGPLAIEGLGKGVILTVGGARTFVSVYRRIDESGRQHASQYAWSAGGLAFPTPDCSGPPAIINAWPVLRPSQLVRLGGKVTLYLAPDGPTTTILVRSKSGTFCYTYPGGHSGQPPFTAEAWGVEAVYTLDYPEPLSIHY</sequence>
<proteinExistence type="predicted"/>
<feature type="chain" id="PRO_5011115272" evidence="1">
    <location>
        <begin position="20"/>
        <end position="188"/>
    </location>
</feature>
<evidence type="ECO:0000313" key="3">
    <source>
        <dbReference type="Proteomes" id="UP000054977"/>
    </source>
</evidence>
<dbReference type="STRING" id="326474.AWB65_05977"/>
<comment type="caution">
    <text evidence="2">The sequence shown here is derived from an EMBL/GenBank/DDBJ whole genome shotgun (WGS) entry which is preliminary data.</text>
</comment>
<keyword evidence="3" id="KW-1185">Reference proteome</keyword>
<reference evidence="2" key="1">
    <citation type="submission" date="2016-01" db="EMBL/GenBank/DDBJ databases">
        <authorList>
            <person name="Peeters C."/>
        </authorList>
    </citation>
    <scope>NUCLEOTIDE SEQUENCE [LARGE SCALE GENOMIC DNA]</scope>
    <source>
        <strain evidence="2">LMG 22934</strain>
    </source>
</reference>
<gene>
    <name evidence="2" type="ORF">AWB65_05977</name>
</gene>